<dbReference type="SUPFAM" id="SSF49265">
    <property type="entry name" value="Fibronectin type III"/>
    <property type="match status" value="1"/>
</dbReference>
<dbReference type="AlphaFoldDB" id="A0A1S3HVX4"/>
<keyword evidence="2" id="KW-0732">Signal</keyword>
<proteinExistence type="predicted"/>
<dbReference type="InterPro" id="IPR013783">
    <property type="entry name" value="Ig-like_fold"/>
</dbReference>
<organism evidence="4 5">
    <name type="scientific">Lingula anatina</name>
    <name type="common">Brachiopod</name>
    <name type="synonym">Lingula unguis</name>
    <dbReference type="NCBI Taxonomy" id="7574"/>
    <lineage>
        <taxon>Eukaryota</taxon>
        <taxon>Metazoa</taxon>
        <taxon>Spiralia</taxon>
        <taxon>Lophotrochozoa</taxon>
        <taxon>Brachiopoda</taxon>
        <taxon>Linguliformea</taxon>
        <taxon>Lingulata</taxon>
        <taxon>Lingulida</taxon>
        <taxon>Linguloidea</taxon>
        <taxon>Lingulidae</taxon>
        <taxon>Lingula</taxon>
    </lineage>
</organism>
<dbReference type="InParanoid" id="A0A1S3HVX4"/>
<dbReference type="PROSITE" id="PS50853">
    <property type="entry name" value="FN3"/>
    <property type="match status" value="1"/>
</dbReference>
<reference evidence="5" key="1">
    <citation type="submission" date="2025-08" db="UniProtKB">
        <authorList>
            <consortium name="RefSeq"/>
        </authorList>
    </citation>
    <scope>IDENTIFICATION</scope>
    <source>
        <tissue evidence="5">Gonads</tissue>
    </source>
</reference>
<evidence type="ECO:0000256" key="2">
    <source>
        <dbReference type="SAM" id="SignalP"/>
    </source>
</evidence>
<feature type="chain" id="PRO_5010302711" evidence="2">
    <location>
        <begin position="34"/>
        <end position="227"/>
    </location>
</feature>
<sequence length="227" mass="25294">MAVSWLSSSQSKFNFEPFLVAVILLAAAEEVSTQENAPLLQPRNGIRTRRFSAKSQETPKSDCPDYRFDGQNNCDKDCRCRDSNEVCNKETGACTSGCSVGWGGTGCQDCTLGQKPSATSTASGITVSWNTRLCNRSGVQGIQYVLEYAELPGDTWQSIDRSAEDCDIKCEVTISNLLPDMVYLVRVRIRKDDNQLAPFWRMKLLELKQCVASLVDFIPASLMYKRF</sequence>
<dbReference type="KEGG" id="lak:106157952"/>
<protein>
    <submittedName>
        <fullName evidence="5">Uncharacterized protein LOC106157952</fullName>
    </submittedName>
</protein>
<feature type="region of interest" description="Disordered" evidence="1">
    <location>
        <begin position="34"/>
        <end position="62"/>
    </location>
</feature>
<accession>A0A1S3HVX4</accession>
<dbReference type="Proteomes" id="UP000085678">
    <property type="component" value="Unplaced"/>
</dbReference>
<gene>
    <name evidence="5" type="primary">LOC106157952</name>
</gene>
<feature type="signal peptide" evidence="2">
    <location>
        <begin position="1"/>
        <end position="33"/>
    </location>
</feature>
<evidence type="ECO:0000256" key="1">
    <source>
        <dbReference type="SAM" id="MobiDB-lite"/>
    </source>
</evidence>
<dbReference type="Gene3D" id="2.60.40.10">
    <property type="entry name" value="Immunoglobulins"/>
    <property type="match status" value="1"/>
</dbReference>
<evidence type="ECO:0000259" key="3">
    <source>
        <dbReference type="PROSITE" id="PS50853"/>
    </source>
</evidence>
<name>A0A1S3HVX4_LINAN</name>
<dbReference type="RefSeq" id="XP_013389214.1">
    <property type="nucleotide sequence ID" value="XM_013533760.1"/>
</dbReference>
<dbReference type="OrthoDB" id="6048466at2759"/>
<evidence type="ECO:0000313" key="5">
    <source>
        <dbReference type="RefSeq" id="XP_013389214.1"/>
    </source>
</evidence>
<dbReference type="InterPro" id="IPR003961">
    <property type="entry name" value="FN3_dom"/>
</dbReference>
<dbReference type="InterPro" id="IPR036116">
    <property type="entry name" value="FN3_sf"/>
</dbReference>
<dbReference type="CDD" id="cd00063">
    <property type="entry name" value="FN3"/>
    <property type="match status" value="1"/>
</dbReference>
<feature type="domain" description="Fibronectin type-III" evidence="3">
    <location>
        <begin position="112"/>
        <end position="210"/>
    </location>
</feature>
<evidence type="ECO:0000313" key="4">
    <source>
        <dbReference type="Proteomes" id="UP000085678"/>
    </source>
</evidence>
<dbReference type="GeneID" id="106157952"/>
<keyword evidence="4" id="KW-1185">Reference proteome</keyword>